<comment type="caution">
    <text evidence="2">The sequence shown here is derived from an EMBL/GenBank/DDBJ whole genome shotgun (WGS) entry which is preliminary data.</text>
</comment>
<feature type="region of interest" description="Disordered" evidence="1">
    <location>
        <begin position="1"/>
        <end position="88"/>
    </location>
</feature>
<reference evidence="3" key="1">
    <citation type="journal article" date="2019" name="Int. J. Syst. Evol. Microbiol.">
        <title>The Global Catalogue of Microorganisms (GCM) 10K type strain sequencing project: providing services to taxonomists for standard genome sequencing and annotation.</title>
        <authorList>
            <consortium name="The Broad Institute Genomics Platform"/>
            <consortium name="The Broad Institute Genome Sequencing Center for Infectious Disease"/>
            <person name="Wu L."/>
            <person name="Ma J."/>
        </authorList>
    </citation>
    <scope>NUCLEOTIDE SEQUENCE [LARGE SCALE GENOMIC DNA]</scope>
    <source>
        <strain evidence="3">JCM 16898</strain>
    </source>
</reference>
<evidence type="ECO:0000256" key="1">
    <source>
        <dbReference type="SAM" id="MobiDB-lite"/>
    </source>
</evidence>
<evidence type="ECO:0000313" key="2">
    <source>
        <dbReference type="EMBL" id="GAA3558723.1"/>
    </source>
</evidence>
<keyword evidence="3" id="KW-1185">Reference proteome</keyword>
<sequence>MPSNPPPTTPAGERHADALPTRDRQSDGLPARDRRSDGLPTHDRRSDDLRGRDHRANALHARDGRADGRCGRDHHTAALHPRDNDINAHDTNDCGSFGGARDGCDHHAEDQRAEDQRASGCGSRSCDHDANACGCGSRTRDPDGCDLRAEDRHDRTQWPVTAGRPGRSLGPAQRCVHTVRPSAWSVGSTHGFRVEVVRRPVRSVGSAQGAPARPWLVLSGRLELSVGSTEGRVDRVEFVAPSGWSRWSVGSTQDCGGGLWTARSAGRLARSAETSGGGAGGGR</sequence>
<name>A0ABP6X0Z5_9PSEU</name>
<feature type="compositionally biased region" description="Basic and acidic residues" evidence="1">
    <location>
        <begin position="12"/>
        <end position="88"/>
    </location>
</feature>
<accession>A0ABP6X0Z5</accession>
<organism evidence="2 3">
    <name type="scientific">Amycolatopsis ultiminotia</name>
    <dbReference type="NCBI Taxonomy" id="543629"/>
    <lineage>
        <taxon>Bacteria</taxon>
        <taxon>Bacillati</taxon>
        <taxon>Actinomycetota</taxon>
        <taxon>Actinomycetes</taxon>
        <taxon>Pseudonocardiales</taxon>
        <taxon>Pseudonocardiaceae</taxon>
        <taxon>Amycolatopsis</taxon>
    </lineage>
</organism>
<gene>
    <name evidence="2" type="ORF">GCM10022222_47810</name>
</gene>
<proteinExistence type="predicted"/>
<dbReference type="Proteomes" id="UP001500689">
    <property type="component" value="Unassembled WGS sequence"/>
</dbReference>
<evidence type="ECO:0000313" key="3">
    <source>
        <dbReference type="Proteomes" id="UP001500689"/>
    </source>
</evidence>
<protein>
    <submittedName>
        <fullName evidence="2">Uncharacterized protein</fullName>
    </submittedName>
</protein>
<dbReference type="EMBL" id="BAAAZN010000010">
    <property type="protein sequence ID" value="GAA3558723.1"/>
    <property type="molecule type" value="Genomic_DNA"/>
</dbReference>